<reference evidence="2" key="2">
    <citation type="submission" date="2020-09" db="EMBL/GenBank/DDBJ databases">
        <authorList>
            <person name="Sun Q."/>
            <person name="Kim S."/>
        </authorList>
    </citation>
    <scope>NUCLEOTIDE SEQUENCE</scope>
    <source>
        <strain evidence="2">KCTC 32513</strain>
    </source>
</reference>
<dbReference type="Proteomes" id="UP000634004">
    <property type="component" value="Unassembled WGS sequence"/>
</dbReference>
<keyword evidence="1" id="KW-1133">Transmembrane helix</keyword>
<dbReference type="EMBL" id="BMZH01000009">
    <property type="protein sequence ID" value="GHA99035.1"/>
    <property type="molecule type" value="Genomic_DNA"/>
</dbReference>
<feature type="transmembrane region" description="Helical" evidence="1">
    <location>
        <begin position="25"/>
        <end position="45"/>
    </location>
</feature>
<protein>
    <submittedName>
        <fullName evidence="2">Uncharacterized protein</fullName>
    </submittedName>
</protein>
<proteinExistence type="predicted"/>
<dbReference type="AlphaFoldDB" id="A0A8J3CS52"/>
<evidence type="ECO:0000256" key="1">
    <source>
        <dbReference type="SAM" id="Phobius"/>
    </source>
</evidence>
<keyword evidence="3" id="KW-1185">Reference proteome</keyword>
<sequence length="72" mass="8213">MCGFYGMSRFESWLWSSGTGNVLEMIPTLSIVMPWVAGIFIFYELSGRGRASTWRSDFINTEDFSVPDEVFS</sequence>
<accession>A0A8J3CS52</accession>
<organism evidence="2 3">
    <name type="scientific">Algimonas arctica</name>
    <dbReference type="NCBI Taxonomy" id="1479486"/>
    <lineage>
        <taxon>Bacteria</taxon>
        <taxon>Pseudomonadati</taxon>
        <taxon>Pseudomonadota</taxon>
        <taxon>Alphaproteobacteria</taxon>
        <taxon>Maricaulales</taxon>
        <taxon>Robiginitomaculaceae</taxon>
        <taxon>Algimonas</taxon>
    </lineage>
</organism>
<evidence type="ECO:0000313" key="3">
    <source>
        <dbReference type="Proteomes" id="UP000634004"/>
    </source>
</evidence>
<gene>
    <name evidence="2" type="ORF">GCM10009069_22500</name>
</gene>
<comment type="caution">
    <text evidence="2">The sequence shown here is derived from an EMBL/GenBank/DDBJ whole genome shotgun (WGS) entry which is preliminary data.</text>
</comment>
<evidence type="ECO:0000313" key="2">
    <source>
        <dbReference type="EMBL" id="GHA99035.1"/>
    </source>
</evidence>
<keyword evidence="1" id="KW-0472">Membrane</keyword>
<name>A0A8J3CS52_9PROT</name>
<keyword evidence="1" id="KW-0812">Transmembrane</keyword>
<reference evidence="2" key="1">
    <citation type="journal article" date="2014" name="Int. J. Syst. Evol. Microbiol.">
        <title>Complete genome sequence of Corynebacterium casei LMG S-19264T (=DSM 44701T), isolated from a smear-ripened cheese.</title>
        <authorList>
            <consortium name="US DOE Joint Genome Institute (JGI-PGF)"/>
            <person name="Walter F."/>
            <person name="Albersmeier A."/>
            <person name="Kalinowski J."/>
            <person name="Ruckert C."/>
        </authorList>
    </citation>
    <scope>NUCLEOTIDE SEQUENCE</scope>
    <source>
        <strain evidence="2">KCTC 32513</strain>
    </source>
</reference>